<evidence type="ECO:0000313" key="2">
    <source>
        <dbReference type="Proteomes" id="UP001392318"/>
    </source>
</evidence>
<accession>A0ACC6RQH0</accession>
<dbReference type="Proteomes" id="UP001392318">
    <property type="component" value="Unassembled WGS sequence"/>
</dbReference>
<sequence>MVVQRLTIRASSGKLQVIPVWRCLAQSGATIVRWRMCVDRNAGIDLMTVDLIESDPLRMVEIATALGAAPLEMTVTAINLTVISNPAATLEAKSEGARKIADSLRPTRLLTLLSNTENPTAHIPRD</sequence>
<protein>
    <submittedName>
        <fullName evidence="1">Uncharacterized protein</fullName>
    </submittedName>
</protein>
<reference evidence="1" key="1">
    <citation type="submission" date="2024-01" db="EMBL/GenBank/DDBJ databases">
        <title>The diversity of rhizobia nodulating Mimosa spp. in eleven states of Brazil covering several biomes is determined by host plant, location, and edaphic factors.</title>
        <authorList>
            <person name="Rouws L."/>
            <person name="Barauna A."/>
            <person name="Beukes C."/>
            <person name="De Faria S.M."/>
            <person name="Gross E."/>
            <person name="Dos Reis Junior F.B."/>
            <person name="Simon M."/>
            <person name="Maluk M."/>
            <person name="Odee D.W."/>
            <person name="Kenicer G."/>
            <person name="Young J.P.W."/>
            <person name="Reis V.M."/>
            <person name="Zilli J."/>
            <person name="James E.K."/>
        </authorList>
    </citation>
    <scope>NUCLEOTIDE SEQUENCE</scope>
    <source>
        <strain evidence="1">JPY452</strain>
    </source>
</reference>
<evidence type="ECO:0000313" key="1">
    <source>
        <dbReference type="EMBL" id="MEM5403756.1"/>
    </source>
</evidence>
<name>A0ACC6RQH0_9BURK</name>
<gene>
    <name evidence="1" type="ORF">VSR83_27605</name>
</gene>
<organism evidence="1 2">
    <name type="scientific">Paraburkholderia unamae</name>
    <dbReference type="NCBI Taxonomy" id="219649"/>
    <lineage>
        <taxon>Bacteria</taxon>
        <taxon>Pseudomonadati</taxon>
        <taxon>Pseudomonadota</taxon>
        <taxon>Betaproteobacteria</taxon>
        <taxon>Burkholderiales</taxon>
        <taxon>Burkholderiaceae</taxon>
        <taxon>Paraburkholderia</taxon>
    </lineage>
</organism>
<keyword evidence="2" id="KW-1185">Reference proteome</keyword>
<dbReference type="EMBL" id="JAYMRU010000024">
    <property type="protein sequence ID" value="MEM5403756.1"/>
    <property type="molecule type" value="Genomic_DNA"/>
</dbReference>
<proteinExistence type="predicted"/>
<comment type="caution">
    <text evidence="1">The sequence shown here is derived from an EMBL/GenBank/DDBJ whole genome shotgun (WGS) entry which is preliminary data.</text>
</comment>